<accession>A0A3E2MWR9</accession>
<proteinExistence type="predicted"/>
<evidence type="ECO:0000313" key="2">
    <source>
        <dbReference type="Proteomes" id="UP000257451"/>
    </source>
</evidence>
<name>A0A3E2MWR9_MYCMR</name>
<dbReference type="Proteomes" id="UP000257451">
    <property type="component" value="Unassembled WGS sequence"/>
</dbReference>
<evidence type="ECO:0000313" key="1">
    <source>
        <dbReference type="EMBL" id="RFZ41840.1"/>
    </source>
</evidence>
<dbReference type="AlphaFoldDB" id="A0A3E2MWR9"/>
<gene>
    <name evidence="1" type="ORF">DAVIS_02358</name>
</gene>
<sequence>MLDCGAQQTVPRLTQPQARRIDRSCWGRRQPEPLPLERIGWQFHQPRTPAGVHRPPVHPHPSNMGLARRHPKPPQAAIVASQRGHHHHVLRGGSRLACPGLLNCIEQQRMRTGLHKHPVPLRARGPYCLRKLHRLANAAKPISAIQFRGIHQPAGDRREERRRTRPRLDAGQCLYQRTSDRIDLSRMRRIVDLDAASPNTLGLSEV</sequence>
<protein>
    <submittedName>
        <fullName evidence="1">Uncharacterized protein</fullName>
    </submittedName>
</protein>
<organism evidence="1 2">
    <name type="scientific">Mycobacterium marinum</name>
    <dbReference type="NCBI Taxonomy" id="1781"/>
    <lineage>
        <taxon>Bacteria</taxon>
        <taxon>Bacillati</taxon>
        <taxon>Actinomycetota</taxon>
        <taxon>Actinomycetes</taxon>
        <taxon>Mycobacteriales</taxon>
        <taxon>Mycobacteriaceae</taxon>
        <taxon>Mycobacterium</taxon>
        <taxon>Mycobacterium ulcerans group</taxon>
    </lineage>
</organism>
<reference evidence="1 2" key="1">
    <citation type="journal article" date="2018" name="Sci. Rep.">
        <title>Extensive genomic diversity among Mycobacterium marinum strains revealed by whole genome sequencing.</title>
        <authorList>
            <person name="Das S."/>
            <person name="Pettersson B.M."/>
            <person name="Behra P.R."/>
            <person name="Mallick A."/>
            <person name="Cheramie M."/>
            <person name="Ramesh M."/>
            <person name="Shirreff L."/>
            <person name="DuCote T."/>
            <person name="Dasgupta S."/>
            <person name="Ennis D.G."/>
            <person name="Kirsebom L.A."/>
        </authorList>
    </citation>
    <scope>NUCLEOTIDE SEQUENCE [LARGE SCALE GENOMIC DNA]</scope>
    <source>
        <strain evidence="1 2">Davis1</strain>
    </source>
</reference>
<comment type="caution">
    <text evidence="1">The sequence shown here is derived from an EMBL/GenBank/DDBJ whole genome shotgun (WGS) entry which is preliminary data.</text>
</comment>
<dbReference type="EMBL" id="PEDF01000073">
    <property type="protein sequence ID" value="RFZ41840.1"/>
    <property type="molecule type" value="Genomic_DNA"/>
</dbReference>